<keyword evidence="2" id="KW-0472">Membrane</keyword>
<feature type="transmembrane region" description="Helical" evidence="2">
    <location>
        <begin position="230"/>
        <end position="253"/>
    </location>
</feature>
<feature type="compositionally biased region" description="Pro residues" evidence="1">
    <location>
        <begin position="129"/>
        <end position="145"/>
    </location>
</feature>
<accession>A0ABP9I5C8</accession>
<feature type="compositionally biased region" description="Polar residues" evidence="1">
    <location>
        <begin position="365"/>
        <end position="376"/>
    </location>
</feature>
<feature type="compositionally biased region" description="Pro residues" evidence="1">
    <location>
        <begin position="105"/>
        <end position="117"/>
    </location>
</feature>
<dbReference type="EMBL" id="BAABHS010000036">
    <property type="protein sequence ID" value="GAA4988825.1"/>
    <property type="molecule type" value="Genomic_DNA"/>
</dbReference>
<evidence type="ECO:0000313" key="4">
    <source>
        <dbReference type="Proteomes" id="UP001500466"/>
    </source>
</evidence>
<keyword evidence="4" id="KW-1185">Reference proteome</keyword>
<evidence type="ECO:0000313" key="3">
    <source>
        <dbReference type="EMBL" id="GAA4988825.1"/>
    </source>
</evidence>
<feature type="compositionally biased region" description="Low complexity" evidence="1">
    <location>
        <begin position="146"/>
        <end position="166"/>
    </location>
</feature>
<evidence type="ECO:0000256" key="2">
    <source>
        <dbReference type="SAM" id="Phobius"/>
    </source>
</evidence>
<dbReference type="RefSeq" id="WP_345679823.1">
    <property type="nucleotide sequence ID" value="NZ_BAABHS010000036.1"/>
</dbReference>
<reference evidence="4" key="1">
    <citation type="journal article" date="2019" name="Int. J. Syst. Evol. Microbiol.">
        <title>The Global Catalogue of Microorganisms (GCM) 10K type strain sequencing project: providing services to taxonomists for standard genome sequencing and annotation.</title>
        <authorList>
            <consortium name="The Broad Institute Genomics Platform"/>
            <consortium name="The Broad Institute Genome Sequencing Center for Infectious Disease"/>
            <person name="Wu L."/>
            <person name="Ma J."/>
        </authorList>
    </citation>
    <scope>NUCLEOTIDE SEQUENCE [LARGE SCALE GENOMIC DNA]</scope>
    <source>
        <strain evidence="4">JCM 17986</strain>
    </source>
</reference>
<dbReference type="PRINTS" id="PR01217">
    <property type="entry name" value="PRICHEXTENSN"/>
</dbReference>
<keyword evidence="2" id="KW-0812">Transmembrane</keyword>
<feature type="region of interest" description="Disordered" evidence="1">
    <location>
        <begin position="359"/>
        <end position="383"/>
    </location>
</feature>
<feature type="compositionally biased region" description="Pro residues" evidence="1">
    <location>
        <begin position="167"/>
        <end position="183"/>
    </location>
</feature>
<comment type="caution">
    <text evidence="3">The sequence shown here is derived from an EMBL/GenBank/DDBJ whole genome shotgun (WGS) entry which is preliminary data.</text>
</comment>
<feature type="compositionally biased region" description="Low complexity" evidence="1">
    <location>
        <begin position="260"/>
        <end position="274"/>
    </location>
</feature>
<feature type="region of interest" description="Disordered" evidence="1">
    <location>
        <begin position="260"/>
        <end position="288"/>
    </location>
</feature>
<name>A0ABP9I5C8_9ACTN</name>
<keyword evidence="2" id="KW-1133">Transmembrane helix</keyword>
<sequence>MPDEFHDTARAAAANVARAMGTDAWPRLRPALLELLARHGTDPAAAGWADGFADMIANAQGAEQNSLRDAVYARCESTFTSLLAARPETAGELAWLAGSGMPAGGPAPAPAAGPPVGAPGAPNFAKPPEQVPAPGAPYGPPPVAAAPPDASQPQPQPQPQFASQPFVAPPPPPGPPGPPPGPAGYPGAPGAFPQQPGAYPAAPQPAGAYPSGPYPGAPGAPTGTRNNNKLVLGGILAVAVIVGAVFGGIALFGGDDDDSGNASGPGATGPAKPGGSDGSGGEVEGPWIGTYANQKPVKANGPVSVVLTQDGDEITGDLQLEAPGCDFTGPVTGKVKGSKITLESGPDTAYHIQMEGTVSGDRMSGSYTTTCENASGTWKADKG</sequence>
<feature type="compositionally biased region" description="Low complexity" evidence="1">
    <location>
        <begin position="185"/>
        <end position="211"/>
    </location>
</feature>
<proteinExistence type="predicted"/>
<evidence type="ECO:0000256" key="1">
    <source>
        <dbReference type="SAM" id="MobiDB-lite"/>
    </source>
</evidence>
<feature type="region of interest" description="Disordered" evidence="1">
    <location>
        <begin position="104"/>
        <end position="221"/>
    </location>
</feature>
<organism evidence="3 4">
    <name type="scientific">Yinghuangia aomiensis</name>
    <dbReference type="NCBI Taxonomy" id="676205"/>
    <lineage>
        <taxon>Bacteria</taxon>
        <taxon>Bacillati</taxon>
        <taxon>Actinomycetota</taxon>
        <taxon>Actinomycetes</taxon>
        <taxon>Kitasatosporales</taxon>
        <taxon>Streptomycetaceae</taxon>
        <taxon>Yinghuangia</taxon>
    </lineage>
</organism>
<protein>
    <submittedName>
        <fullName evidence="3">Uncharacterized protein</fullName>
    </submittedName>
</protein>
<gene>
    <name evidence="3" type="ORF">GCM10023205_69800</name>
</gene>
<dbReference type="Proteomes" id="UP001500466">
    <property type="component" value="Unassembled WGS sequence"/>
</dbReference>